<dbReference type="EMBL" id="HACA01014575">
    <property type="protein sequence ID" value="CDW31936.1"/>
    <property type="molecule type" value="Transcribed_RNA"/>
</dbReference>
<sequence length="15" mass="1901">MVYRSSWLIFHHVLL</sequence>
<name>A0A0K2U2N4_LEPSM</name>
<organism evidence="1">
    <name type="scientific">Lepeophtheirus salmonis</name>
    <name type="common">Salmon louse</name>
    <name type="synonym">Caligus salmonis</name>
    <dbReference type="NCBI Taxonomy" id="72036"/>
    <lineage>
        <taxon>Eukaryota</taxon>
        <taxon>Metazoa</taxon>
        <taxon>Ecdysozoa</taxon>
        <taxon>Arthropoda</taxon>
        <taxon>Crustacea</taxon>
        <taxon>Multicrustacea</taxon>
        <taxon>Hexanauplia</taxon>
        <taxon>Copepoda</taxon>
        <taxon>Siphonostomatoida</taxon>
        <taxon>Caligidae</taxon>
        <taxon>Lepeophtheirus</taxon>
    </lineage>
</organism>
<reference evidence="1" key="1">
    <citation type="submission" date="2014-05" db="EMBL/GenBank/DDBJ databases">
        <authorList>
            <person name="Chronopoulou M."/>
        </authorList>
    </citation>
    <scope>NUCLEOTIDE SEQUENCE</scope>
    <source>
        <tissue evidence="1">Whole organism</tissue>
    </source>
</reference>
<evidence type="ECO:0000313" key="1">
    <source>
        <dbReference type="EMBL" id="CDW31936.1"/>
    </source>
</evidence>
<protein>
    <submittedName>
        <fullName evidence="1">Uncharacterized protein</fullName>
    </submittedName>
</protein>
<accession>A0A0K2U2N4</accession>
<proteinExistence type="predicted"/>